<dbReference type="Pfam" id="PF00535">
    <property type="entry name" value="Glycos_transf_2"/>
    <property type="match status" value="1"/>
</dbReference>
<dbReference type="PANTHER" id="PTHR22916">
    <property type="entry name" value="GLYCOSYLTRANSFERASE"/>
    <property type="match status" value="1"/>
</dbReference>
<dbReference type="PANTHER" id="PTHR22916:SF3">
    <property type="entry name" value="UDP-GLCNAC:BETAGAL BETA-1,3-N-ACETYLGLUCOSAMINYLTRANSFERASE-LIKE PROTEIN 1"/>
    <property type="match status" value="1"/>
</dbReference>
<organism evidence="2 3">
    <name type="scientific">Spirosoma fluviale</name>
    <dbReference type="NCBI Taxonomy" id="1597977"/>
    <lineage>
        <taxon>Bacteria</taxon>
        <taxon>Pseudomonadati</taxon>
        <taxon>Bacteroidota</taxon>
        <taxon>Cytophagia</taxon>
        <taxon>Cytophagales</taxon>
        <taxon>Cytophagaceae</taxon>
        <taxon>Spirosoma</taxon>
    </lineage>
</organism>
<dbReference type="EMBL" id="OCNH01000001">
    <property type="protein sequence ID" value="SOD83226.1"/>
    <property type="molecule type" value="Genomic_DNA"/>
</dbReference>
<protein>
    <submittedName>
        <fullName evidence="2">Glycosyl transferase family 2</fullName>
    </submittedName>
</protein>
<evidence type="ECO:0000313" key="2">
    <source>
        <dbReference type="EMBL" id="SOD83226.1"/>
    </source>
</evidence>
<keyword evidence="3" id="KW-1185">Reference proteome</keyword>
<name>A0A286FJG6_9BACT</name>
<gene>
    <name evidence="2" type="ORF">SAMN06269250_2405</name>
</gene>
<dbReference type="InterPro" id="IPR001173">
    <property type="entry name" value="Glyco_trans_2-like"/>
</dbReference>
<sequence length="341" mass="38831">MNESPRPTISIALCTYNGIAYLPVQWQSLLEQQQLPNEIVICDDQSTDGTTELIAKLAADAPFSVRVLENTVRLGSNKNFERALSACTGDLIFLCDQDDFWLPEKIATMTRYMMQHPEAQVAFCDAWVTDERLQEKKGRFWEVVRFDKKAQTRWKTGESLEVLLDGNRMMGCATVVRKSFLATVLPVPNDLPTDYIYDGWMALVAATSNAVHFIDAPFQLYRTHVQQQVGVREKEAAESVRLQDRLARRRAGKLAPLREKQINLTKISQLLSKRVSETAPGFSQLRRRLAHFTMRSSLPNNRLGRVLPVLRSLQRGNYNRYADASANWYAPYLAMLGDLLE</sequence>
<dbReference type="Gene3D" id="3.90.550.10">
    <property type="entry name" value="Spore Coat Polysaccharide Biosynthesis Protein SpsA, Chain A"/>
    <property type="match status" value="1"/>
</dbReference>
<evidence type="ECO:0000259" key="1">
    <source>
        <dbReference type="Pfam" id="PF00535"/>
    </source>
</evidence>
<dbReference type="AlphaFoldDB" id="A0A286FJG6"/>
<reference evidence="3" key="1">
    <citation type="submission" date="2017-09" db="EMBL/GenBank/DDBJ databases">
        <authorList>
            <person name="Varghese N."/>
            <person name="Submissions S."/>
        </authorList>
    </citation>
    <scope>NUCLEOTIDE SEQUENCE [LARGE SCALE GENOMIC DNA]</scope>
    <source>
        <strain evidence="3">DSM 29961</strain>
    </source>
</reference>
<dbReference type="Proteomes" id="UP000219452">
    <property type="component" value="Unassembled WGS sequence"/>
</dbReference>
<dbReference type="RefSeq" id="WP_097125925.1">
    <property type="nucleotide sequence ID" value="NZ_OCNH01000001.1"/>
</dbReference>
<proteinExistence type="predicted"/>
<feature type="domain" description="Glycosyltransferase 2-like" evidence="1">
    <location>
        <begin position="10"/>
        <end position="152"/>
    </location>
</feature>
<accession>A0A286FJG6</accession>
<dbReference type="SUPFAM" id="SSF53448">
    <property type="entry name" value="Nucleotide-diphospho-sugar transferases"/>
    <property type="match status" value="1"/>
</dbReference>
<keyword evidence="2" id="KW-0808">Transferase</keyword>
<dbReference type="InterPro" id="IPR029044">
    <property type="entry name" value="Nucleotide-diphossugar_trans"/>
</dbReference>
<dbReference type="OrthoDB" id="9802649at2"/>
<dbReference type="GO" id="GO:0016758">
    <property type="term" value="F:hexosyltransferase activity"/>
    <property type="evidence" value="ECO:0007669"/>
    <property type="project" value="UniProtKB-ARBA"/>
</dbReference>
<evidence type="ECO:0000313" key="3">
    <source>
        <dbReference type="Proteomes" id="UP000219452"/>
    </source>
</evidence>